<dbReference type="PANTHER" id="PTHR10151:SF120">
    <property type="entry name" value="BIS(5'-ADENOSYL)-TRIPHOSPHATASE"/>
    <property type="match status" value="1"/>
</dbReference>
<dbReference type="InterPro" id="IPR017850">
    <property type="entry name" value="Alkaline_phosphatase_core_sf"/>
</dbReference>
<dbReference type="PANTHER" id="PTHR10151">
    <property type="entry name" value="ECTONUCLEOTIDE PYROPHOSPHATASE/PHOSPHODIESTERASE"/>
    <property type="match status" value="1"/>
</dbReference>
<gene>
    <name evidence="2" type="ORF">GCM10023168_19890</name>
</gene>
<comment type="caution">
    <text evidence="2">The sequence shown here is derived from an EMBL/GenBank/DDBJ whole genome shotgun (WGS) entry which is preliminary data.</text>
</comment>
<organism evidence="2 3">
    <name type="scientific">Fodinibacter luteus</name>
    <dbReference type="NCBI Taxonomy" id="552064"/>
    <lineage>
        <taxon>Bacteria</taxon>
        <taxon>Bacillati</taxon>
        <taxon>Actinomycetota</taxon>
        <taxon>Actinomycetes</taxon>
        <taxon>Micrococcales</taxon>
        <taxon>Intrasporangiaceae</taxon>
        <taxon>Fodinibacter (ex Wang et al. 2009)</taxon>
    </lineage>
</organism>
<proteinExistence type="predicted"/>
<evidence type="ECO:0000313" key="3">
    <source>
        <dbReference type="Proteomes" id="UP001500945"/>
    </source>
</evidence>
<dbReference type="Gene3D" id="3.40.720.10">
    <property type="entry name" value="Alkaline Phosphatase, subunit A"/>
    <property type="match status" value="1"/>
</dbReference>
<keyword evidence="3" id="KW-1185">Reference proteome</keyword>
<accession>A0ABP8KF85</accession>
<name>A0ABP8KF85_9MICO</name>
<protein>
    <submittedName>
        <fullName evidence="2">Alkaline phosphatase family protein</fullName>
    </submittedName>
</protein>
<evidence type="ECO:0000313" key="2">
    <source>
        <dbReference type="EMBL" id="GAA4405826.1"/>
    </source>
</evidence>
<feature type="compositionally biased region" description="Low complexity" evidence="1">
    <location>
        <begin position="7"/>
        <end position="19"/>
    </location>
</feature>
<sequence length="412" mass="42737">MTPPGGAPADPASDATRPPTGDPSPDPPVGPGPSLADVLPSVATSLGVPRQGGEAPASGGEEPASGGFLMPPARRAVVVLVDGLGHDLLVRRAGHAPWLRAHLGTTRRVASGFPSTTATSMGTFGTGLAAGAHGLLGYEVLVPGADRLLNELSWEDGPDPRTWQPHETVFEAVARAGVEVVRVGPAFFDGSGLTNAAVRGGRFVAAESLAARVDATVAAVRSAPRALVHLYWGDLDKVGHVHGCESWQWGDELESIDRELGRLAALLPPDCSLTVTADHGMVDAPHELRLDVAHEPVLAAGVRHVSGEARAPQLYVEAGAADDVRAAWAEVLGDRALVHRRDEAVGAGWFGTVLPENLPRIGDVVVAMRGRFAVVDSRRARPELLALVGLHGSLSDDEVAVPVVHVPPAVVA</sequence>
<evidence type="ECO:0000256" key="1">
    <source>
        <dbReference type="SAM" id="MobiDB-lite"/>
    </source>
</evidence>
<reference evidence="3" key="1">
    <citation type="journal article" date="2019" name="Int. J. Syst. Evol. Microbiol.">
        <title>The Global Catalogue of Microorganisms (GCM) 10K type strain sequencing project: providing services to taxonomists for standard genome sequencing and annotation.</title>
        <authorList>
            <consortium name="The Broad Institute Genomics Platform"/>
            <consortium name="The Broad Institute Genome Sequencing Center for Infectious Disease"/>
            <person name="Wu L."/>
            <person name="Ma J."/>
        </authorList>
    </citation>
    <scope>NUCLEOTIDE SEQUENCE [LARGE SCALE GENOMIC DNA]</scope>
    <source>
        <strain evidence="3">JCM 17809</strain>
    </source>
</reference>
<dbReference type="SUPFAM" id="SSF53649">
    <property type="entry name" value="Alkaline phosphatase-like"/>
    <property type="match status" value="1"/>
</dbReference>
<dbReference type="Proteomes" id="UP001500945">
    <property type="component" value="Unassembled WGS sequence"/>
</dbReference>
<feature type="compositionally biased region" description="Pro residues" evidence="1">
    <location>
        <begin position="20"/>
        <end position="31"/>
    </location>
</feature>
<dbReference type="EMBL" id="BAABGM010000013">
    <property type="protein sequence ID" value="GAA4405826.1"/>
    <property type="molecule type" value="Genomic_DNA"/>
</dbReference>
<feature type="compositionally biased region" description="Low complexity" evidence="1">
    <location>
        <begin position="52"/>
        <end position="67"/>
    </location>
</feature>
<dbReference type="RefSeq" id="WP_345205241.1">
    <property type="nucleotide sequence ID" value="NZ_BAABGM010000013.1"/>
</dbReference>
<dbReference type="InterPro" id="IPR002591">
    <property type="entry name" value="Phosphodiest/P_Trfase"/>
</dbReference>
<feature type="region of interest" description="Disordered" evidence="1">
    <location>
        <begin position="1"/>
        <end position="68"/>
    </location>
</feature>
<dbReference type="Pfam" id="PF01663">
    <property type="entry name" value="Phosphodiest"/>
    <property type="match status" value="1"/>
</dbReference>